<name>X1P7L3_9ZZZZ</name>
<reference evidence="1" key="1">
    <citation type="journal article" date="2014" name="Front. Microbiol.">
        <title>High frequency of phylogenetically diverse reductive dehalogenase-homologous genes in deep subseafloor sedimentary metagenomes.</title>
        <authorList>
            <person name="Kawai M."/>
            <person name="Futagami T."/>
            <person name="Toyoda A."/>
            <person name="Takaki Y."/>
            <person name="Nishi S."/>
            <person name="Hori S."/>
            <person name="Arai W."/>
            <person name="Tsubouchi T."/>
            <person name="Morono Y."/>
            <person name="Uchiyama I."/>
            <person name="Ito T."/>
            <person name="Fujiyama A."/>
            <person name="Inagaki F."/>
            <person name="Takami H."/>
        </authorList>
    </citation>
    <scope>NUCLEOTIDE SEQUENCE</scope>
    <source>
        <strain evidence="1">Expedition CK06-06</strain>
    </source>
</reference>
<sequence>IFARGRAHHSILEVYPLKEISRKKDSEVLRDGKPIPIYGDIDMIGDRITEIFTTTLGSNKAQLPTDVIDVFKTKVKQLRAYCCFENELAGDLLIFFLFGDYTRFVEVAGKKYYVGIRPLLRCFTFNFEQSDLDEVWKLMNLNLAEIELAKQTGIPPLIIGEEWECNGCGFEYVCFEEEEKKE</sequence>
<dbReference type="EMBL" id="BARV01021723">
    <property type="protein sequence ID" value="GAI26914.1"/>
    <property type="molecule type" value="Genomic_DNA"/>
</dbReference>
<accession>X1P7L3</accession>
<feature type="non-terminal residue" evidence="1">
    <location>
        <position position="1"/>
    </location>
</feature>
<proteinExistence type="predicted"/>
<gene>
    <name evidence="1" type="ORF">S06H3_35940</name>
</gene>
<comment type="caution">
    <text evidence="1">The sequence shown here is derived from an EMBL/GenBank/DDBJ whole genome shotgun (WGS) entry which is preliminary data.</text>
</comment>
<dbReference type="AlphaFoldDB" id="X1P7L3"/>
<evidence type="ECO:0000313" key="1">
    <source>
        <dbReference type="EMBL" id="GAI26914.1"/>
    </source>
</evidence>
<organism evidence="1">
    <name type="scientific">marine sediment metagenome</name>
    <dbReference type="NCBI Taxonomy" id="412755"/>
    <lineage>
        <taxon>unclassified sequences</taxon>
        <taxon>metagenomes</taxon>
        <taxon>ecological metagenomes</taxon>
    </lineage>
</organism>
<protein>
    <submittedName>
        <fullName evidence="1">Uncharacterized protein</fullName>
    </submittedName>
</protein>